<reference evidence="1" key="1">
    <citation type="submission" date="2016-10" db="EMBL/GenBank/DDBJ databases">
        <title>Sequence of Gallionella enrichment culture.</title>
        <authorList>
            <person name="Poehlein A."/>
            <person name="Muehling M."/>
            <person name="Daniel R."/>
        </authorList>
    </citation>
    <scope>NUCLEOTIDE SEQUENCE</scope>
</reference>
<evidence type="ECO:0008006" key="2">
    <source>
        <dbReference type="Google" id="ProtNLM"/>
    </source>
</evidence>
<evidence type="ECO:0000313" key="1">
    <source>
        <dbReference type="EMBL" id="OIQ70896.1"/>
    </source>
</evidence>
<gene>
    <name evidence="1" type="ORF">GALL_474860</name>
</gene>
<accession>A0A1J5PJA9</accession>
<proteinExistence type="predicted"/>
<name>A0A1J5PJA9_9ZZZZ</name>
<dbReference type="AlphaFoldDB" id="A0A1J5PJA9"/>
<sequence length="119" mass="13209">MPSPPTYTASELREAEHHRVERGNSCYLAGKCRYSNSFLYDRGIAAALGPALRADPRLRGTSVWILVQGRFVQFFGCVSRPGQIRRFEAVARRTRDVQVVLPVVMQGTTGKPPYATTAP</sequence>
<dbReference type="EMBL" id="MLJW01003974">
    <property type="protein sequence ID" value="OIQ70896.1"/>
    <property type="molecule type" value="Genomic_DNA"/>
</dbReference>
<organism evidence="1">
    <name type="scientific">mine drainage metagenome</name>
    <dbReference type="NCBI Taxonomy" id="410659"/>
    <lineage>
        <taxon>unclassified sequences</taxon>
        <taxon>metagenomes</taxon>
        <taxon>ecological metagenomes</taxon>
    </lineage>
</organism>
<protein>
    <recommendedName>
        <fullName evidence="2">BON domain-containing protein</fullName>
    </recommendedName>
</protein>
<comment type="caution">
    <text evidence="1">The sequence shown here is derived from an EMBL/GenBank/DDBJ whole genome shotgun (WGS) entry which is preliminary data.</text>
</comment>